<evidence type="ECO:0000256" key="1">
    <source>
        <dbReference type="ARBA" id="ARBA00022553"/>
    </source>
</evidence>
<feature type="domain" description="Response regulatory" evidence="7">
    <location>
        <begin position="7"/>
        <end position="123"/>
    </location>
</feature>
<dbReference type="SMART" id="SM00421">
    <property type="entry name" value="HTH_LUXR"/>
    <property type="match status" value="1"/>
</dbReference>
<keyword evidence="2" id="KW-0805">Transcription regulation</keyword>
<dbReference type="EMBL" id="WMLB01000006">
    <property type="protein sequence ID" value="MTH67200.1"/>
    <property type="molecule type" value="Genomic_DNA"/>
</dbReference>
<dbReference type="PROSITE" id="PS00622">
    <property type="entry name" value="HTH_LUXR_1"/>
    <property type="match status" value="1"/>
</dbReference>
<feature type="modified residue" description="4-aspartylphosphate" evidence="5">
    <location>
        <position position="58"/>
    </location>
</feature>
<dbReference type="GO" id="GO:0003677">
    <property type="term" value="F:DNA binding"/>
    <property type="evidence" value="ECO:0007669"/>
    <property type="project" value="UniProtKB-KW"/>
</dbReference>
<name>A0A6I3LXC0_9MICO</name>
<dbReference type="SUPFAM" id="SSF52172">
    <property type="entry name" value="CheY-like"/>
    <property type="match status" value="1"/>
</dbReference>
<evidence type="ECO:0000313" key="9">
    <source>
        <dbReference type="Proteomes" id="UP000433071"/>
    </source>
</evidence>
<dbReference type="InterPro" id="IPR000792">
    <property type="entry name" value="Tscrpt_reg_LuxR_C"/>
</dbReference>
<gene>
    <name evidence="8" type="ORF">GJ743_02285</name>
</gene>
<keyword evidence="3" id="KW-0238">DNA-binding</keyword>
<dbReference type="InterPro" id="IPR011006">
    <property type="entry name" value="CheY-like_superfamily"/>
</dbReference>
<evidence type="ECO:0000256" key="4">
    <source>
        <dbReference type="ARBA" id="ARBA00023163"/>
    </source>
</evidence>
<dbReference type="SUPFAM" id="SSF46894">
    <property type="entry name" value="C-terminal effector domain of the bipartite response regulators"/>
    <property type="match status" value="1"/>
</dbReference>
<evidence type="ECO:0000259" key="7">
    <source>
        <dbReference type="PROSITE" id="PS50110"/>
    </source>
</evidence>
<evidence type="ECO:0000256" key="2">
    <source>
        <dbReference type="ARBA" id="ARBA00023015"/>
    </source>
</evidence>
<evidence type="ECO:0000313" key="8">
    <source>
        <dbReference type="EMBL" id="MTH67200.1"/>
    </source>
</evidence>
<dbReference type="PANTHER" id="PTHR43214">
    <property type="entry name" value="TWO-COMPONENT RESPONSE REGULATOR"/>
    <property type="match status" value="1"/>
</dbReference>
<comment type="caution">
    <text evidence="8">The sequence shown here is derived from an EMBL/GenBank/DDBJ whole genome shotgun (WGS) entry which is preliminary data.</text>
</comment>
<dbReference type="PANTHER" id="PTHR43214:SF24">
    <property type="entry name" value="TRANSCRIPTIONAL REGULATORY PROTEIN NARL-RELATED"/>
    <property type="match status" value="1"/>
</dbReference>
<protein>
    <submittedName>
        <fullName evidence="8">Response regulator</fullName>
    </submittedName>
</protein>
<dbReference type="Pfam" id="PF00196">
    <property type="entry name" value="GerE"/>
    <property type="match status" value="1"/>
</dbReference>
<reference evidence="8 9" key="1">
    <citation type="submission" date="2019-11" db="EMBL/GenBank/DDBJ databases">
        <title>Agromyces kandeliae sp. nov., isolated from mangrove soil.</title>
        <authorList>
            <person name="Wang R."/>
        </authorList>
    </citation>
    <scope>NUCLEOTIDE SEQUENCE [LARGE SCALE GENOMIC DNA]</scope>
    <source>
        <strain evidence="8 9">JCM 11433</strain>
    </source>
</reference>
<keyword evidence="4" id="KW-0804">Transcription</keyword>
<feature type="domain" description="HTH luxR-type" evidence="6">
    <location>
        <begin position="150"/>
        <end position="215"/>
    </location>
</feature>
<dbReference type="Gene3D" id="3.40.50.2300">
    <property type="match status" value="1"/>
</dbReference>
<dbReference type="PROSITE" id="PS50043">
    <property type="entry name" value="HTH_LUXR_2"/>
    <property type="match status" value="1"/>
</dbReference>
<dbReference type="InterPro" id="IPR058245">
    <property type="entry name" value="NreC/VraR/RcsB-like_REC"/>
</dbReference>
<dbReference type="Pfam" id="PF00072">
    <property type="entry name" value="Response_reg"/>
    <property type="match status" value="1"/>
</dbReference>
<organism evidence="8 9">
    <name type="scientific">Agromyces bracchium</name>
    <dbReference type="NCBI Taxonomy" id="88376"/>
    <lineage>
        <taxon>Bacteria</taxon>
        <taxon>Bacillati</taxon>
        <taxon>Actinomycetota</taxon>
        <taxon>Actinomycetes</taxon>
        <taxon>Micrococcales</taxon>
        <taxon>Microbacteriaceae</taxon>
        <taxon>Agromyces</taxon>
    </lineage>
</organism>
<proteinExistence type="predicted"/>
<dbReference type="PROSITE" id="PS50110">
    <property type="entry name" value="RESPONSE_REGULATORY"/>
    <property type="match status" value="1"/>
</dbReference>
<sequence>MTEERLRVLVVDDHPVYREGLVGVFAEAPALEVVGAAADGPEAVREAERLQPDVVLMDVNLPTLSGIEATRAIVRVSPHMAVLVLTMIEDQDAVFAAMRAGARGYLLKGATPEEIVRATRAVAAGDAVFGSGIAGRVLAYFSAERPGGPAAEAFPTLTAREREVLDLIASGARNQEIARELYVSPKTVRNHISNIFTKLHVADRDEAIALARDAGVGRDVAP</sequence>
<dbReference type="SMART" id="SM00448">
    <property type="entry name" value="REC"/>
    <property type="match status" value="1"/>
</dbReference>
<evidence type="ECO:0000256" key="5">
    <source>
        <dbReference type="PROSITE-ProRule" id="PRU00169"/>
    </source>
</evidence>
<dbReference type="CDD" id="cd06170">
    <property type="entry name" value="LuxR_C_like"/>
    <property type="match status" value="1"/>
</dbReference>
<dbReference type="OrthoDB" id="9808843at2"/>
<dbReference type="RefSeq" id="WP_155050289.1">
    <property type="nucleotide sequence ID" value="NZ_BAAAIB010000006.1"/>
</dbReference>
<keyword evidence="9" id="KW-1185">Reference proteome</keyword>
<keyword evidence="1 5" id="KW-0597">Phosphoprotein</keyword>
<dbReference type="AlphaFoldDB" id="A0A6I3LXC0"/>
<dbReference type="Proteomes" id="UP000433071">
    <property type="component" value="Unassembled WGS sequence"/>
</dbReference>
<accession>A0A6I3LXC0</accession>
<dbReference type="GO" id="GO:0000160">
    <property type="term" value="P:phosphorelay signal transduction system"/>
    <property type="evidence" value="ECO:0007669"/>
    <property type="project" value="InterPro"/>
</dbReference>
<dbReference type="GO" id="GO:0006355">
    <property type="term" value="P:regulation of DNA-templated transcription"/>
    <property type="evidence" value="ECO:0007669"/>
    <property type="project" value="InterPro"/>
</dbReference>
<dbReference type="InterPro" id="IPR039420">
    <property type="entry name" value="WalR-like"/>
</dbReference>
<dbReference type="InterPro" id="IPR016032">
    <property type="entry name" value="Sig_transdc_resp-reg_C-effctor"/>
</dbReference>
<dbReference type="CDD" id="cd17535">
    <property type="entry name" value="REC_NarL-like"/>
    <property type="match status" value="1"/>
</dbReference>
<dbReference type="InterPro" id="IPR001789">
    <property type="entry name" value="Sig_transdc_resp-reg_receiver"/>
</dbReference>
<dbReference type="PRINTS" id="PR00038">
    <property type="entry name" value="HTHLUXR"/>
</dbReference>
<evidence type="ECO:0000259" key="6">
    <source>
        <dbReference type="PROSITE" id="PS50043"/>
    </source>
</evidence>
<evidence type="ECO:0000256" key="3">
    <source>
        <dbReference type="ARBA" id="ARBA00023125"/>
    </source>
</evidence>